<dbReference type="CDD" id="cd00093">
    <property type="entry name" value="HTH_XRE"/>
    <property type="match status" value="1"/>
</dbReference>
<proteinExistence type="predicted"/>
<dbReference type="InterPro" id="IPR001387">
    <property type="entry name" value="Cro/C1-type_HTH"/>
</dbReference>
<accession>A0AAW6LR60</accession>
<name>A0AAW6LR60_RHOSG</name>
<evidence type="ECO:0000259" key="1">
    <source>
        <dbReference type="PROSITE" id="PS50943"/>
    </source>
</evidence>
<protein>
    <submittedName>
        <fullName evidence="2">Helix-turn-helix transcriptional regulator</fullName>
    </submittedName>
</protein>
<comment type="caution">
    <text evidence="2">The sequence shown here is derived from an EMBL/GenBank/DDBJ whole genome shotgun (WGS) entry which is preliminary data.</text>
</comment>
<gene>
    <name evidence="2" type="ORF">PXH69_28835</name>
</gene>
<dbReference type="Gene3D" id="1.10.260.40">
    <property type="entry name" value="lambda repressor-like DNA-binding domains"/>
    <property type="match status" value="1"/>
</dbReference>
<dbReference type="AlphaFoldDB" id="A0AAW6LR60"/>
<dbReference type="Proteomes" id="UP001217325">
    <property type="component" value="Unassembled WGS sequence"/>
</dbReference>
<sequence length="161" mass="17649">MSNPVQETVFRLQLNRLIDDYPMKLTNAFIVGRLAERGCVISAPYLSQLRTGVRTNPSAEVVGALADLFTVPTEYFFTDSDPKKTGEARDRDASLVERISDPGIRSLLSLACDLSDDAQRLLVGLAVKLRASDQLAVVPPDAHEYVLQAPPHPTREKEAAS</sequence>
<dbReference type="EMBL" id="JARDXE010000023">
    <property type="protein sequence ID" value="MDE8648984.1"/>
    <property type="molecule type" value="Genomic_DNA"/>
</dbReference>
<evidence type="ECO:0000313" key="3">
    <source>
        <dbReference type="Proteomes" id="UP001217325"/>
    </source>
</evidence>
<dbReference type="Pfam" id="PF01381">
    <property type="entry name" value="HTH_3"/>
    <property type="match status" value="1"/>
</dbReference>
<dbReference type="GO" id="GO:0003677">
    <property type="term" value="F:DNA binding"/>
    <property type="evidence" value="ECO:0007669"/>
    <property type="project" value="InterPro"/>
</dbReference>
<dbReference type="SUPFAM" id="SSF47413">
    <property type="entry name" value="lambda repressor-like DNA-binding domains"/>
    <property type="match status" value="1"/>
</dbReference>
<organism evidence="2 3">
    <name type="scientific">Rhodococcus qingshengii</name>
    <dbReference type="NCBI Taxonomy" id="334542"/>
    <lineage>
        <taxon>Bacteria</taxon>
        <taxon>Bacillati</taxon>
        <taxon>Actinomycetota</taxon>
        <taxon>Actinomycetes</taxon>
        <taxon>Mycobacteriales</taxon>
        <taxon>Nocardiaceae</taxon>
        <taxon>Rhodococcus</taxon>
        <taxon>Rhodococcus erythropolis group</taxon>
    </lineage>
</organism>
<evidence type="ECO:0000313" key="2">
    <source>
        <dbReference type="EMBL" id="MDE8648984.1"/>
    </source>
</evidence>
<feature type="domain" description="HTH cro/C1-type" evidence="1">
    <location>
        <begin position="34"/>
        <end position="76"/>
    </location>
</feature>
<reference evidence="2" key="1">
    <citation type="submission" date="2023-02" db="EMBL/GenBank/DDBJ databases">
        <title>A novel hydrolase synthesized by Rhodococcus erythropolis HQ is responsible for the detoxification of Zearalenone.</title>
        <authorList>
            <person name="Hu J."/>
            <person name="Xu J."/>
        </authorList>
    </citation>
    <scope>NUCLEOTIDE SEQUENCE</scope>
    <source>
        <strain evidence="2">HQ</strain>
    </source>
</reference>
<dbReference type="InterPro" id="IPR010982">
    <property type="entry name" value="Lambda_DNA-bd_dom_sf"/>
</dbReference>
<dbReference type="PROSITE" id="PS50943">
    <property type="entry name" value="HTH_CROC1"/>
    <property type="match status" value="1"/>
</dbReference>